<dbReference type="PANTHER" id="PTHR33782:SF27">
    <property type="entry name" value="PROTEIN, PUTATIVE-RELATED"/>
    <property type="match status" value="1"/>
</dbReference>
<protein>
    <submittedName>
        <fullName evidence="2">Uncharacterized protein</fullName>
    </submittedName>
</protein>
<reference evidence="2 3" key="1">
    <citation type="journal article" date="2019" name="Plant Biotechnol. J.">
        <title>The red bayberry genome and genetic basis of sex determination.</title>
        <authorList>
            <person name="Jia H.M."/>
            <person name="Jia H.J."/>
            <person name="Cai Q.L."/>
            <person name="Wang Y."/>
            <person name="Zhao H.B."/>
            <person name="Yang W.F."/>
            <person name="Wang G.Y."/>
            <person name="Li Y.H."/>
            <person name="Zhan D.L."/>
            <person name="Shen Y.T."/>
            <person name="Niu Q.F."/>
            <person name="Chang L."/>
            <person name="Qiu J."/>
            <person name="Zhao L."/>
            <person name="Xie H.B."/>
            <person name="Fu W.Y."/>
            <person name="Jin J."/>
            <person name="Li X.W."/>
            <person name="Jiao Y."/>
            <person name="Zhou C.C."/>
            <person name="Tu T."/>
            <person name="Chai C.Y."/>
            <person name="Gao J.L."/>
            <person name="Fan L.J."/>
            <person name="van de Weg E."/>
            <person name="Wang J.Y."/>
            <person name="Gao Z.S."/>
        </authorList>
    </citation>
    <scope>NUCLEOTIDE SEQUENCE [LARGE SCALE GENOMIC DNA]</scope>
    <source>
        <tissue evidence="2">Leaves</tissue>
    </source>
</reference>
<dbReference type="PANTHER" id="PTHR33782">
    <property type="entry name" value="OS01G0121600 PROTEIN"/>
    <property type="match status" value="1"/>
</dbReference>
<sequence>MEATKLSVPRLPCQRPFSFKSAPRRRRVNLTVFAASEGPNGRDYWGRLVDENMIELRLRIREMKISETNYEPPSNWMEWEKHYFLRYNEDVCEALRLLQNYLMSLRPTAAFGMVALVTAAVLVSSGVTLFHAIEIGKRILPGFRLS</sequence>
<dbReference type="Proteomes" id="UP000516437">
    <property type="component" value="Chromosome 6"/>
</dbReference>
<evidence type="ECO:0000313" key="2">
    <source>
        <dbReference type="EMBL" id="KAB1211263.1"/>
    </source>
</evidence>
<keyword evidence="1" id="KW-0472">Membrane</keyword>
<comment type="caution">
    <text evidence="2">The sequence shown here is derived from an EMBL/GenBank/DDBJ whole genome shotgun (WGS) entry which is preliminary data.</text>
</comment>
<dbReference type="OrthoDB" id="672819at2759"/>
<keyword evidence="1" id="KW-0812">Transmembrane</keyword>
<proteinExistence type="predicted"/>
<keyword evidence="1" id="KW-1133">Transmembrane helix</keyword>
<feature type="transmembrane region" description="Helical" evidence="1">
    <location>
        <begin position="109"/>
        <end position="130"/>
    </location>
</feature>
<organism evidence="2 3">
    <name type="scientific">Morella rubra</name>
    <name type="common">Chinese bayberry</name>
    <dbReference type="NCBI Taxonomy" id="262757"/>
    <lineage>
        <taxon>Eukaryota</taxon>
        <taxon>Viridiplantae</taxon>
        <taxon>Streptophyta</taxon>
        <taxon>Embryophyta</taxon>
        <taxon>Tracheophyta</taxon>
        <taxon>Spermatophyta</taxon>
        <taxon>Magnoliopsida</taxon>
        <taxon>eudicotyledons</taxon>
        <taxon>Gunneridae</taxon>
        <taxon>Pentapetalae</taxon>
        <taxon>rosids</taxon>
        <taxon>fabids</taxon>
        <taxon>Fagales</taxon>
        <taxon>Myricaceae</taxon>
        <taxon>Morella</taxon>
    </lineage>
</organism>
<dbReference type="AlphaFoldDB" id="A0A6A1VEU4"/>
<name>A0A6A1VEU4_9ROSI</name>
<dbReference type="EMBL" id="RXIC02000024">
    <property type="protein sequence ID" value="KAB1211263.1"/>
    <property type="molecule type" value="Genomic_DNA"/>
</dbReference>
<evidence type="ECO:0000256" key="1">
    <source>
        <dbReference type="SAM" id="Phobius"/>
    </source>
</evidence>
<gene>
    <name evidence="2" type="ORF">CJ030_MR6G021547</name>
</gene>
<accession>A0A6A1VEU4</accession>
<evidence type="ECO:0000313" key="3">
    <source>
        <dbReference type="Proteomes" id="UP000516437"/>
    </source>
</evidence>
<keyword evidence="3" id="KW-1185">Reference proteome</keyword>